<keyword evidence="1" id="KW-0597">Phosphoprotein</keyword>
<dbReference type="InterPro" id="IPR007492">
    <property type="entry name" value="LytTR_DNA-bd_dom"/>
</dbReference>
<dbReference type="Pfam" id="PF04397">
    <property type="entry name" value="LytTR"/>
    <property type="match status" value="1"/>
</dbReference>
<evidence type="ECO:0000313" key="4">
    <source>
        <dbReference type="EMBL" id="SCM79701.1"/>
    </source>
</evidence>
<feature type="modified residue" description="4-aspartylphosphate" evidence="1">
    <location>
        <position position="60"/>
    </location>
</feature>
<sequence length="240" mass="27605">MLIIAICDDNAADRIKLYETIESYLCKQGVSANLFAYDNPYKLNSVIESKTICFDIIFLDIIMDDMNGMTCARIIRKQDKLVNIIFLTSSTDYVYEGYEVNATGYLVKPIQIDQLAKVMERAIAQIENAEKASICIAYRGVTQKILTKDILYLESENNKVNIVLAKTAEKITVYTKLDEFEQTQQLNTFIRSHKSYLVNFLYIEKYENDRFVLTDGTAIPISRTNKEKARDAFYKLLNSQ</sequence>
<dbReference type="SMART" id="SM00448">
    <property type="entry name" value="REC"/>
    <property type="match status" value="1"/>
</dbReference>
<gene>
    <name evidence="4" type="ORF">KL86SPO_30052</name>
</gene>
<dbReference type="PANTHER" id="PTHR37299">
    <property type="entry name" value="TRANSCRIPTIONAL REGULATOR-RELATED"/>
    <property type="match status" value="1"/>
</dbReference>
<dbReference type="InterPro" id="IPR011006">
    <property type="entry name" value="CheY-like_superfamily"/>
</dbReference>
<dbReference type="GO" id="GO:0000156">
    <property type="term" value="F:phosphorelay response regulator activity"/>
    <property type="evidence" value="ECO:0007669"/>
    <property type="project" value="InterPro"/>
</dbReference>
<dbReference type="Gene3D" id="3.40.50.2300">
    <property type="match status" value="1"/>
</dbReference>
<feature type="domain" description="HTH LytTR-type" evidence="3">
    <location>
        <begin position="144"/>
        <end position="235"/>
    </location>
</feature>
<name>A0A212LQE3_9FIRM</name>
<dbReference type="RefSeq" id="WP_075755830.1">
    <property type="nucleotide sequence ID" value="NZ_LT608335.1"/>
</dbReference>
<dbReference type="Gene3D" id="2.40.50.1020">
    <property type="entry name" value="LytTr DNA-binding domain"/>
    <property type="match status" value="1"/>
</dbReference>
<protein>
    <submittedName>
        <fullName evidence="4">Putative Two component transcriptional regulator, LytTR family</fullName>
    </submittedName>
</protein>
<proteinExistence type="predicted"/>
<dbReference type="InterPro" id="IPR001789">
    <property type="entry name" value="Sig_transdc_resp-reg_receiver"/>
</dbReference>
<organism evidence="4">
    <name type="scientific">uncultured Sporomusa sp</name>
    <dbReference type="NCBI Taxonomy" id="307249"/>
    <lineage>
        <taxon>Bacteria</taxon>
        <taxon>Bacillati</taxon>
        <taxon>Bacillota</taxon>
        <taxon>Negativicutes</taxon>
        <taxon>Selenomonadales</taxon>
        <taxon>Sporomusaceae</taxon>
        <taxon>Sporomusa</taxon>
        <taxon>environmental samples</taxon>
    </lineage>
</organism>
<dbReference type="AlphaFoldDB" id="A0A212LQE3"/>
<dbReference type="PANTHER" id="PTHR37299:SF1">
    <property type="entry name" value="STAGE 0 SPORULATION PROTEIN A HOMOLOG"/>
    <property type="match status" value="1"/>
</dbReference>
<evidence type="ECO:0000259" key="2">
    <source>
        <dbReference type="PROSITE" id="PS50110"/>
    </source>
</evidence>
<dbReference type="Pfam" id="PF00072">
    <property type="entry name" value="Response_reg"/>
    <property type="match status" value="1"/>
</dbReference>
<dbReference type="PROSITE" id="PS50110">
    <property type="entry name" value="RESPONSE_REGULATORY"/>
    <property type="match status" value="1"/>
</dbReference>
<evidence type="ECO:0000256" key="1">
    <source>
        <dbReference type="PROSITE-ProRule" id="PRU00169"/>
    </source>
</evidence>
<dbReference type="SUPFAM" id="SSF52172">
    <property type="entry name" value="CheY-like"/>
    <property type="match status" value="1"/>
</dbReference>
<evidence type="ECO:0000259" key="3">
    <source>
        <dbReference type="PROSITE" id="PS50930"/>
    </source>
</evidence>
<dbReference type="SMART" id="SM00850">
    <property type="entry name" value="LytTR"/>
    <property type="match status" value="1"/>
</dbReference>
<accession>A0A212LQE3</accession>
<dbReference type="GO" id="GO:0003677">
    <property type="term" value="F:DNA binding"/>
    <property type="evidence" value="ECO:0007669"/>
    <property type="project" value="InterPro"/>
</dbReference>
<dbReference type="EMBL" id="FMJE01000003">
    <property type="protein sequence ID" value="SCM79701.1"/>
    <property type="molecule type" value="Genomic_DNA"/>
</dbReference>
<reference evidence="4" key="1">
    <citation type="submission" date="2016-08" db="EMBL/GenBank/DDBJ databases">
        <authorList>
            <person name="Seilhamer J.J."/>
        </authorList>
    </citation>
    <scope>NUCLEOTIDE SEQUENCE</scope>
    <source>
        <strain evidence="4">86</strain>
    </source>
</reference>
<dbReference type="InterPro" id="IPR046947">
    <property type="entry name" value="LytR-like"/>
</dbReference>
<feature type="domain" description="Response regulatory" evidence="2">
    <location>
        <begin position="3"/>
        <end position="123"/>
    </location>
</feature>
<dbReference type="PROSITE" id="PS50930">
    <property type="entry name" value="HTH_LYTTR"/>
    <property type="match status" value="1"/>
</dbReference>